<accession>A0ABU2PH17</accession>
<dbReference type="Gene3D" id="3.40.50.450">
    <property type="match status" value="1"/>
</dbReference>
<proteinExistence type="predicted"/>
<dbReference type="EMBL" id="JAVREU010000012">
    <property type="protein sequence ID" value="MDT0390620.1"/>
    <property type="molecule type" value="Genomic_DNA"/>
</dbReference>
<reference evidence="2" key="1">
    <citation type="submission" date="2023-07" db="EMBL/GenBank/DDBJ databases">
        <title>30 novel species of actinomycetes from the DSMZ collection.</title>
        <authorList>
            <person name="Nouioui I."/>
        </authorList>
    </citation>
    <scope>NUCLEOTIDE SEQUENCE [LARGE SCALE GENOMIC DNA]</scope>
    <source>
        <strain evidence="2">DSM 41921</strain>
    </source>
</reference>
<dbReference type="SUPFAM" id="SSF48239">
    <property type="entry name" value="Terpenoid cyclases/Protein prenyltransferases"/>
    <property type="match status" value="1"/>
</dbReference>
<keyword evidence="2" id="KW-1185">Reference proteome</keyword>
<gene>
    <name evidence="1" type="ORF">RM641_24615</name>
</gene>
<protein>
    <submittedName>
        <fullName evidence="1">Uncharacterized protein</fullName>
    </submittedName>
</protein>
<dbReference type="SUPFAM" id="SSF52309">
    <property type="entry name" value="N-(deoxy)ribosyltransferase-like"/>
    <property type="match status" value="1"/>
</dbReference>
<sequence length="434" mass="48583">MLGSQNPDGTWGGPDGLDRLITTCHVTMTLMAVGVAPDSDILTRSLRYLADLDTERHTTFYWRSGPLLNVRGYERIVQSDIEHIARFKYRAGGNPNYPAPFFLLKLIRFAEGLSIPIEVGEVVDWIIGEWDCRQCWYDRTSITSMGLALLADLDLVADNVMERACEYLLENFDAKERARFSDNIVDDAFTVYNLFERYDVLKEIVPRELWAALGECAKGFVSALSSFSPTPPPFGGSVDSREYATSVLSRAIMAHRLAEDGSLFEAELAVALTNETLSRERRAKSAPMTLNSFWGEPRTSPGGFCFVLMPFSPPRRTEIYEDYIAAPLLEQCGISCRRADDIYASSRIMEDVWDSIHSADFIVADLSGRNANVFYELGLAHAVGTPVILVAESSKDIPFDLKGVRTIIYGDSPRTWKILSEKIVAYAYSITREP</sequence>
<organism evidence="1 2">
    <name type="scientific">Streptomyces dubilierae</name>
    <dbReference type="NCBI Taxonomy" id="3075533"/>
    <lineage>
        <taxon>Bacteria</taxon>
        <taxon>Bacillati</taxon>
        <taxon>Actinomycetota</taxon>
        <taxon>Actinomycetes</taxon>
        <taxon>Kitasatosporales</taxon>
        <taxon>Streptomycetaceae</taxon>
        <taxon>Streptomyces</taxon>
    </lineage>
</organism>
<evidence type="ECO:0000313" key="1">
    <source>
        <dbReference type="EMBL" id="MDT0390620.1"/>
    </source>
</evidence>
<dbReference type="Proteomes" id="UP001183586">
    <property type="component" value="Unassembled WGS sequence"/>
</dbReference>
<dbReference type="RefSeq" id="WP_311685336.1">
    <property type="nucleotide sequence ID" value="NZ_JAVREU010000012.1"/>
</dbReference>
<comment type="caution">
    <text evidence="1">The sequence shown here is derived from an EMBL/GenBank/DDBJ whole genome shotgun (WGS) entry which is preliminary data.</text>
</comment>
<evidence type="ECO:0000313" key="2">
    <source>
        <dbReference type="Proteomes" id="UP001183586"/>
    </source>
</evidence>
<name>A0ABU2PH17_9ACTN</name>
<dbReference type="InterPro" id="IPR008930">
    <property type="entry name" value="Terpenoid_cyclase/PrenylTrfase"/>
</dbReference>